<feature type="binding site" evidence="11">
    <location>
        <position position="118"/>
    </location>
    <ligand>
        <name>glycerol</name>
        <dbReference type="ChEBI" id="CHEBI:17754"/>
    </ligand>
</feature>
<feature type="domain" description="Alcohol dehydrogenase iron-type/glycerol dehydrogenase GldA" evidence="13">
    <location>
        <begin position="8"/>
        <end position="151"/>
    </location>
</feature>
<comment type="pathway">
    <text evidence="6">Polyol metabolism; glycerol fermentation; glycerone phosphate from glycerol (oxidative route): step 1/2.</text>
</comment>
<feature type="binding site" evidence="12">
    <location>
        <begin position="113"/>
        <end position="116"/>
    </location>
    <ligand>
        <name>NAD(+)</name>
        <dbReference type="ChEBI" id="CHEBI:57540"/>
    </ligand>
</feature>
<dbReference type="FunFam" id="3.40.50.1970:FF:000005">
    <property type="entry name" value="Glycerol dehydrogenase"/>
    <property type="match status" value="1"/>
</dbReference>
<dbReference type="STRING" id="572544.Ilyop_1077"/>
<feature type="binding site" evidence="12">
    <location>
        <position position="128"/>
    </location>
    <ligand>
        <name>NAD(+)</name>
        <dbReference type="ChEBI" id="CHEBI:57540"/>
    </ligand>
</feature>
<evidence type="ECO:0000256" key="5">
    <source>
        <dbReference type="ARBA" id="ARBA00023027"/>
    </source>
</evidence>
<feature type="binding site" evidence="12">
    <location>
        <position position="124"/>
    </location>
    <ligand>
        <name>NAD(+)</name>
        <dbReference type="ChEBI" id="CHEBI:57540"/>
    </ligand>
</feature>
<dbReference type="HOGENOM" id="CLU_044754_1_0_0"/>
<dbReference type="Gene3D" id="3.40.50.1970">
    <property type="match status" value="1"/>
</dbReference>
<feature type="binding site" evidence="12">
    <location>
        <position position="122"/>
    </location>
    <ligand>
        <name>NAD(+)</name>
        <dbReference type="ChEBI" id="CHEBI:57540"/>
    </ligand>
</feature>
<dbReference type="PROSITE" id="PS00913">
    <property type="entry name" value="ADH_IRON_1"/>
    <property type="match status" value="1"/>
</dbReference>
<gene>
    <name evidence="14" type="ordered locus">Ilyop_1077</name>
</gene>
<proteinExistence type="inferred from homology"/>
<reference evidence="14 15" key="1">
    <citation type="journal article" date="2010" name="Stand. Genomic Sci.">
        <title>Complete genome sequence of Ilyobacter polytropus type strain (CuHbu1).</title>
        <authorList>
            <person name="Sikorski J."/>
            <person name="Chertkov O."/>
            <person name="Lapidus A."/>
            <person name="Nolan M."/>
            <person name="Lucas S."/>
            <person name="Del Rio T.G."/>
            <person name="Tice H."/>
            <person name="Cheng J.F."/>
            <person name="Tapia R."/>
            <person name="Han C."/>
            <person name="Goodwin L."/>
            <person name="Pitluck S."/>
            <person name="Liolios K."/>
            <person name="Ivanova N."/>
            <person name="Mavromatis K."/>
            <person name="Mikhailova N."/>
            <person name="Pati A."/>
            <person name="Chen A."/>
            <person name="Palaniappan K."/>
            <person name="Land M."/>
            <person name="Hauser L."/>
            <person name="Chang Y.J."/>
            <person name="Jeffries C.D."/>
            <person name="Brambilla E."/>
            <person name="Yasawong M."/>
            <person name="Rohde M."/>
            <person name="Pukall R."/>
            <person name="Spring S."/>
            <person name="Goker M."/>
            <person name="Woyke T."/>
            <person name="Bristow J."/>
            <person name="Eisen J.A."/>
            <person name="Markowitz V."/>
            <person name="Hugenholtz P."/>
            <person name="Kyrpides N.C."/>
            <person name="Klenk H.P."/>
        </authorList>
    </citation>
    <scope>NUCLEOTIDE SEQUENCE [LARGE SCALE GENOMIC DNA]</scope>
    <source>
        <strain evidence="15">ATCC 51220 / DSM 2926 / LMG 16218 / CuHBu1</strain>
    </source>
</reference>
<dbReference type="EC" id="1.1.1.6" evidence="7"/>
<keyword evidence="5 12" id="KW-0520">NAD</keyword>
<evidence type="ECO:0000256" key="10">
    <source>
        <dbReference type="PIRSR" id="PIRSR000112-1"/>
    </source>
</evidence>
<dbReference type="PIRSF" id="PIRSF000112">
    <property type="entry name" value="Glycerol_dehydrogenase"/>
    <property type="match status" value="1"/>
</dbReference>
<dbReference type="Pfam" id="PF00465">
    <property type="entry name" value="Fe-ADH"/>
    <property type="match status" value="1"/>
</dbReference>
<sequence length="360" mass="38760">MENIILSPGKYIQGSMAIENIASHAGKKALVIADDFVMNLTKEKISKSFSDKEIDVDFELFNGECSKKEVSRIKEKIETFNSKIIIGVGGGKTLDTAKAVAYYTELPVIIAPTIASTDAPCSALSVLYTEDGVFDEYLLLPNNPNIVLMDTDIISKAPARLIVSGMGDALATYFEARSCAQSNAKNMGGGLPTGAALTLARLCYDTILSEGYMAYNSAKSKVSTKSLENVVEANTYLSGVGFESGGLAAAHAIHNGLTLLEDCHHLYHGEKVAFGTLVQLILENAPQEEFFDVLNFCISVGLPTNLEDMGVKEIDEKLIMEVAKASCAPGETIHNMPFLVTPEKVFAAILTADRIGKENR</sequence>
<feature type="binding site" evidence="12">
    <location>
        <begin position="91"/>
        <end position="95"/>
    </location>
    <ligand>
        <name>NAD(+)</name>
        <dbReference type="ChEBI" id="CHEBI:57540"/>
    </ligand>
</feature>
<dbReference type="PROSITE" id="PS00060">
    <property type="entry name" value="ADH_IRON_2"/>
    <property type="match status" value="1"/>
</dbReference>
<dbReference type="GO" id="GO:0015980">
    <property type="term" value="P:energy derivation by oxidation of organic compounds"/>
    <property type="evidence" value="ECO:0007669"/>
    <property type="project" value="UniProtKB-ARBA"/>
</dbReference>
<dbReference type="RefSeq" id="WP_013387526.1">
    <property type="nucleotide sequence ID" value="NC_014632.1"/>
</dbReference>
<evidence type="ECO:0000256" key="11">
    <source>
        <dbReference type="PIRSR" id="PIRSR000112-2"/>
    </source>
</evidence>
<dbReference type="NCBIfam" id="NF006941">
    <property type="entry name" value="PRK09423.1"/>
    <property type="match status" value="1"/>
</dbReference>
<keyword evidence="10" id="KW-0862">Zinc</keyword>
<dbReference type="eggNOG" id="COG0371">
    <property type="taxonomic scope" value="Bacteria"/>
</dbReference>
<dbReference type="CDD" id="cd08170">
    <property type="entry name" value="GlyDH"/>
    <property type="match status" value="1"/>
</dbReference>
<keyword evidence="2 10" id="KW-0479">Metal-binding</keyword>
<comment type="cofactor">
    <cofactor evidence="10">
        <name>Zn(2+)</name>
        <dbReference type="ChEBI" id="CHEBI:29105"/>
    </cofactor>
    <text evidence="10">Binds 1 zinc ion per subunit.</text>
</comment>
<dbReference type="InterPro" id="IPR001670">
    <property type="entry name" value="ADH_Fe/GldA"/>
</dbReference>
<evidence type="ECO:0000256" key="9">
    <source>
        <dbReference type="ARBA" id="ARBA00049006"/>
    </source>
</evidence>
<comment type="similarity">
    <text evidence="1">Belongs to the iron-containing alcohol dehydrogenase family.</text>
</comment>
<evidence type="ECO:0000256" key="6">
    <source>
        <dbReference type="ARBA" id="ARBA00037918"/>
    </source>
</evidence>
<dbReference type="PANTHER" id="PTHR43616">
    <property type="entry name" value="GLYCEROL DEHYDROGENASE"/>
    <property type="match status" value="1"/>
</dbReference>
<name>E3H7G2_ILYPC</name>
<dbReference type="GO" id="GO:0008888">
    <property type="term" value="F:glycerol dehydrogenase (NAD+) activity"/>
    <property type="evidence" value="ECO:0007669"/>
    <property type="project" value="UniProtKB-EC"/>
</dbReference>
<dbReference type="Gene3D" id="1.20.1090.10">
    <property type="entry name" value="Dehydroquinate synthase-like - alpha domain"/>
    <property type="match status" value="1"/>
</dbReference>
<evidence type="ECO:0000256" key="3">
    <source>
        <dbReference type="ARBA" id="ARBA00022798"/>
    </source>
</evidence>
<dbReference type="SUPFAM" id="SSF56796">
    <property type="entry name" value="Dehydroquinate synthase-like"/>
    <property type="match status" value="1"/>
</dbReference>
<evidence type="ECO:0000256" key="1">
    <source>
        <dbReference type="ARBA" id="ARBA00007358"/>
    </source>
</evidence>
<feature type="binding site" evidence="10">
    <location>
        <position position="251"/>
    </location>
    <ligand>
        <name>glycerol</name>
        <dbReference type="ChEBI" id="CHEBI:17754"/>
    </ligand>
</feature>
<evidence type="ECO:0000256" key="4">
    <source>
        <dbReference type="ARBA" id="ARBA00023002"/>
    </source>
</evidence>
<evidence type="ECO:0000259" key="13">
    <source>
        <dbReference type="Pfam" id="PF00465"/>
    </source>
</evidence>
<dbReference type="KEGG" id="ipo:Ilyop_1077"/>
<dbReference type="PANTHER" id="PTHR43616:SF5">
    <property type="entry name" value="GLYCEROL DEHYDROGENASE 1"/>
    <property type="match status" value="1"/>
</dbReference>
<dbReference type="EMBL" id="CP002281">
    <property type="protein sequence ID" value="ADO82858.1"/>
    <property type="molecule type" value="Genomic_DNA"/>
</dbReference>
<keyword evidence="4 14" id="KW-0560">Oxidoreductase</keyword>
<dbReference type="AlphaFoldDB" id="E3H7G2"/>
<feature type="binding site" evidence="10">
    <location>
        <position position="168"/>
    </location>
    <ligand>
        <name>glycerol</name>
        <dbReference type="ChEBI" id="CHEBI:17754"/>
    </ligand>
</feature>
<organism evidence="14 15">
    <name type="scientific">Ilyobacter polytropus (strain ATCC 51220 / DSM 2926 / LMG 16218 / CuHBu1)</name>
    <dbReference type="NCBI Taxonomy" id="572544"/>
    <lineage>
        <taxon>Bacteria</taxon>
        <taxon>Fusobacteriati</taxon>
        <taxon>Fusobacteriota</taxon>
        <taxon>Fusobacteriia</taxon>
        <taxon>Fusobacteriales</taxon>
        <taxon>Fusobacteriaceae</taxon>
        <taxon>Ilyobacter</taxon>
    </lineage>
</organism>
<evidence type="ECO:0000256" key="12">
    <source>
        <dbReference type="PIRSR" id="PIRSR000112-3"/>
    </source>
</evidence>
<accession>E3H7G2</accession>
<dbReference type="GO" id="GO:0005829">
    <property type="term" value="C:cytosol"/>
    <property type="evidence" value="ECO:0007669"/>
    <property type="project" value="TreeGrafter"/>
</dbReference>
<comment type="catalytic activity">
    <reaction evidence="9">
        <text>glycerol + NAD(+) = dihydroxyacetone + NADH + H(+)</text>
        <dbReference type="Rhea" id="RHEA:13769"/>
        <dbReference type="ChEBI" id="CHEBI:15378"/>
        <dbReference type="ChEBI" id="CHEBI:16016"/>
        <dbReference type="ChEBI" id="CHEBI:17754"/>
        <dbReference type="ChEBI" id="CHEBI:57540"/>
        <dbReference type="ChEBI" id="CHEBI:57945"/>
        <dbReference type="EC" id="1.1.1.6"/>
    </reaction>
</comment>
<evidence type="ECO:0000313" key="14">
    <source>
        <dbReference type="EMBL" id="ADO82858.1"/>
    </source>
</evidence>
<keyword evidence="3" id="KW-0319">Glycerol metabolism</keyword>
<feature type="binding site" evidence="10">
    <location>
        <position position="268"/>
    </location>
    <ligand>
        <name>glycerol</name>
        <dbReference type="ChEBI" id="CHEBI:17754"/>
    </ligand>
</feature>
<keyword evidence="15" id="KW-1185">Reference proteome</keyword>
<evidence type="ECO:0000256" key="7">
    <source>
        <dbReference type="ARBA" id="ARBA00039147"/>
    </source>
</evidence>
<dbReference type="InterPro" id="IPR016205">
    <property type="entry name" value="Glycerol_DH"/>
</dbReference>
<protein>
    <recommendedName>
        <fullName evidence="8">Glycerol dehydrogenase</fullName>
        <ecNumber evidence="7">1.1.1.6</ecNumber>
    </recommendedName>
</protein>
<dbReference type="InterPro" id="IPR018211">
    <property type="entry name" value="ADH_Fe_CS"/>
</dbReference>
<dbReference type="OrthoDB" id="5198708at2"/>
<evidence type="ECO:0000256" key="8">
    <source>
        <dbReference type="ARBA" id="ARBA00040132"/>
    </source>
</evidence>
<dbReference type="Proteomes" id="UP000006875">
    <property type="component" value="Chromosome"/>
</dbReference>
<evidence type="ECO:0000256" key="2">
    <source>
        <dbReference type="ARBA" id="ARBA00022723"/>
    </source>
</evidence>
<dbReference type="GO" id="GO:0046872">
    <property type="term" value="F:metal ion binding"/>
    <property type="evidence" value="ECO:0007669"/>
    <property type="project" value="UniProtKB-KW"/>
</dbReference>
<dbReference type="GO" id="GO:0019563">
    <property type="term" value="P:glycerol catabolic process"/>
    <property type="evidence" value="ECO:0007669"/>
    <property type="project" value="UniProtKB-ARBA"/>
</dbReference>
<evidence type="ECO:0000313" key="15">
    <source>
        <dbReference type="Proteomes" id="UP000006875"/>
    </source>
</evidence>